<reference evidence="3" key="1">
    <citation type="submission" date="2022-10" db="EMBL/GenBank/DDBJ databases">
        <title>The WGS of Solirubrobacter sp. CPCC 204708.</title>
        <authorList>
            <person name="Jiang Z."/>
        </authorList>
    </citation>
    <scope>NUCLEOTIDE SEQUENCE</scope>
    <source>
        <strain evidence="3">CPCC 204708</strain>
    </source>
</reference>
<dbReference type="Pfam" id="PF13229">
    <property type="entry name" value="Beta_helix"/>
    <property type="match status" value="1"/>
</dbReference>
<feature type="domain" description="Right handed beta helix" evidence="2">
    <location>
        <begin position="200"/>
        <end position="362"/>
    </location>
</feature>
<feature type="signal peptide" evidence="1">
    <location>
        <begin position="1"/>
        <end position="20"/>
    </location>
</feature>
<feature type="chain" id="PRO_5046507663" evidence="1">
    <location>
        <begin position="21"/>
        <end position="522"/>
    </location>
</feature>
<gene>
    <name evidence="3" type="ORF">OJ962_01920</name>
</gene>
<dbReference type="InterPro" id="IPR039448">
    <property type="entry name" value="Beta_helix"/>
</dbReference>
<protein>
    <submittedName>
        <fullName evidence="3">Pectinesterase family protein</fullName>
    </submittedName>
</protein>
<name>A0ABT4RCI5_9ACTN</name>
<sequence>MRAIAIAVAAVLLAAPAAYAQTYPEPKEPGPVAAKPRGPFKTHTVCKQQGRCDFSTIQKAVDKAKAGDTIRVRNGTYREAVRIQGTKKRYLKLIGNPKAPAKVLLKAKGNMQNGVAVNDADEVTVDGFMARGYKANGFFFTNLNGYTMNHLIARQTGVYGLYAFNTIGGQILNSEAYYVNDGAFYIGQTPPQTSPVRTMVRNVKGWGSPLGFSATNMRYVTITKSQFFNNALGIAPNALDSEKFPPAEDNVIIDNDVFWNNFNFHEGNPPFPRRESGVPALAPVGTGIILLGGRGNRIENNRIHGNYLAGVVAVESILLQDPPEARVLRNNVIQNNQWGLNGTDLNGRDIVYDGSGTNNCFSGATSMFPADGSTFAGCGGTNAFSADARNQMLAWSGKGALTGWVKRPHPPKPGYEPLEVFGAAASAALARTKTVDMGDNYYAPTKLTVARNTTVAWRWPDFEQAGDVHDVKLKSGPKGVKPFQSEAAATDYSFKRKLTVPGTYKIVCTLHEEMTMTVKVRK</sequence>
<dbReference type="EMBL" id="JAPCID010000002">
    <property type="protein sequence ID" value="MDA0136239.1"/>
    <property type="molecule type" value="Genomic_DNA"/>
</dbReference>
<keyword evidence="1" id="KW-0732">Signal</keyword>
<proteinExistence type="predicted"/>
<dbReference type="SMART" id="SM00710">
    <property type="entry name" value="PbH1"/>
    <property type="match status" value="5"/>
</dbReference>
<dbReference type="RefSeq" id="WP_202953170.1">
    <property type="nucleotide sequence ID" value="NZ_JAPCID010000002.1"/>
</dbReference>
<dbReference type="Proteomes" id="UP001147700">
    <property type="component" value="Unassembled WGS sequence"/>
</dbReference>
<organism evidence="3 4">
    <name type="scientific">Solirubrobacter deserti</name>
    <dbReference type="NCBI Taxonomy" id="2282478"/>
    <lineage>
        <taxon>Bacteria</taxon>
        <taxon>Bacillati</taxon>
        <taxon>Actinomycetota</taxon>
        <taxon>Thermoleophilia</taxon>
        <taxon>Solirubrobacterales</taxon>
        <taxon>Solirubrobacteraceae</taxon>
        <taxon>Solirubrobacter</taxon>
    </lineage>
</organism>
<evidence type="ECO:0000256" key="1">
    <source>
        <dbReference type="SAM" id="SignalP"/>
    </source>
</evidence>
<evidence type="ECO:0000259" key="2">
    <source>
        <dbReference type="Pfam" id="PF13229"/>
    </source>
</evidence>
<dbReference type="InterPro" id="IPR008972">
    <property type="entry name" value="Cupredoxin"/>
</dbReference>
<accession>A0ABT4RCI5</accession>
<dbReference type="InterPro" id="IPR011050">
    <property type="entry name" value="Pectin_lyase_fold/virulence"/>
</dbReference>
<dbReference type="SUPFAM" id="SSF51126">
    <property type="entry name" value="Pectin lyase-like"/>
    <property type="match status" value="1"/>
</dbReference>
<dbReference type="InterPro" id="IPR006626">
    <property type="entry name" value="PbH1"/>
</dbReference>
<dbReference type="Gene3D" id="2.160.20.10">
    <property type="entry name" value="Single-stranded right-handed beta-helix, Pectin lyase-like"/>
    <property type="match status" value="1"/>
</dbReference>
<dbReference type="Gene3D" id="2.60.40.420">
    <property type="entry name" value="Cupredoxins - blue copper proteins"/>
    <property type="match status" value="1"/>
</dbReference>
<dbReference type="InterPro" id="IPR012334">
    <property type="entry name" value="Pectin_lyas_fold"/>
</dbReference>
<evidence type="ECO:0000313" key="4">
    <source>
        <dbReference type="Proteomes" id="UP001147700"/>
    </source>
</evidence>
<evidence type="ECO:0000313" key="3">
    <source>
        <dbReference type="EMBL" id="MDA0136239.1"/>
    </source>
</evidence>
<keyword evidence="4" id="KW-1185">Reference proteome</keyword>
<dbReference type="SUPFAM" id="SSF49503">
    <property type="entry name" value="Cupredoxins"/>
    <property type="match status" value="1"/>
</dbReference>
<comment type="caution">
    <text evidence="3">The sequence shown here is derived from an EMBL/GenBank/DDBJ whole genome shotgun (WGS) entry which is preliminary data.</text>
</comment>